<keyword evidence="6 14" id="KW-0812">Transmembrane</keyword>
<proteinExistence type="inferred from homology"/>
<dbReference type="GO" id="GO:0005886">
    <property type="term" value="C:plasma membrane"/>
    <property type="evidence" value="ECO:0007669"/>
    <property type="project" value="UniProtKB-SubCell"/>
</dbReference>
<dbReference type="PANTHER" id="PTHR30161:SF1">
    <property type="entry name" value="FLAGELLAR BIOSYNTHESIS PROTEIN FLHA-RELATED"/>
    <property type="match status" value="1"/>
</dbReference>
<dbReference type="SMR" id="A0A166Y3U4"/>
<dbReference type="InterPro" id="IPR042193">
    <property type="entry name" value="FHIPEP_3"/>
</dbReference>
<dbReference type="InterPro" id="IPR006301">
    <property type="entry name" value="FlhA"/>
</dbReference>
<dbReference type="Proteomes" id="UP000288459">
    <property type="component" value="Unassembled WGS sequence"/>
</dbReference>
<organism evidence="15 16">
    <name type="scientific">Escherichia coli</name>
    <dbReference type="NCBI Taxonomy" id="562"/>
    <lineage>
        <taxon>Bacteria</taxon>
        <taxon>Pseudomonadati</taxon>
        <taxon>Pseudomonadota</taxon>
        <taxon>Gammaproteobacteria</taxon>
        <taxon>Enterobacterales</taxon>
        <taxon>Enterobacteriaceae</taxon>
        <taxon>Escherichia</taxon>
    </lineage>
</organism>
<evidence type="ECO:0000256" key="7">
    <source>
        <dbReference type="ARBA" id="ARBA00022795"/>
    </source>
</evidence>
<dbReference type="RefSeq" id="WP_000066978.1">
    <property type="nucleotide sequence ID" value="NZ_AP021891.1"/>
</dbReference>
<comment type="similarity">
    <text evidence="2 14">Belongs to the FHIPEP (flagella/HR/invasion proteins export pore) family.</text>
</comment>
<dbReference type="PROSITE" id="PS00994">
    <property type="entry name" value="FHIPEP"/>
    <property type="match status" value="1"/>
</dbReference>
<protein>
    <recommendedName>
        <fullName evidence="13 14">Flagellar biosynthesis protein FlhA</fullName>
    </recommendedName>
</protein>
<dbReference type="GO" id="GO:0009306">
    <property type="term" value="P:protein secretion"/>
    <property type="evidence" value="ECO:0007669"/>
    <property type="project" value="InterPro"/>
</dbReference>
<evidence type="ECO:0000256" key="10">
    <source>
        <dbReference type="ARBA" id="ARBA00023136"/>
    </source>
</evidence>
<dbReference type="Gene3D" id="3.40.50.12790">
    <property type="entry name" value="FHIPEP family, domain 4"/>
    <property type="match status" value="1"/>
</dbReference>
<comment type="subcellular location">
    <subcellularLocation>
        <location evidence="1">Cell inner membrane</location>
        <topology evidence="1">Multi-pass membrane protein</topology>
    </subcellularLocation>
    <subcellularLocation>
        <location evidence="14">Cell membrane</location>
        <topology evidence="14">Multi-pass membrane protein</topology>
    </subcellularLocation>
</comment>
<dbReference type="InterPro" id="IPR001712">
    <property type="entry name" value="T3SS_FHIPEP"/>
</dbReference>
<dbReference type="Pfam" id="PF00771">
    <property type="entry name" value="FHIPEP"/>
    <property type="match status" value="1"/>
</dbReference>
<evidence type="ECO:0000256" key="2">
    <source>
        <dbReference type="ARBA" id="ARBA00008835"/>
    </source>
</evidence>
<evidence type="ECO:0000256" key="9">
    <source>
        <dbReference type="ARBA" id="ARBA00022989"/>
    </source>
</evidence>
<dbReference type="Gene3D" id="1.10.8.540">
    <property type="entry name" value="FHIPEP family, domain 3"/>
    <property type="match status" value="1"/>
</dbReference>
<dbReference type="PRINTS" id="PR00949">
    <property type="entry name" value="TYPE3IMAPROT"/>
</dbReference>
<sequence>MSNLAAMLRLPANLKSTQWQILAGPILILLILSMMVLPLPAFILDLLFTFNIALSIMVLLVAMFTQRTLEFAAFPTILLFTTLLRLALNVASTRIILMEGHTGAAAAGKVVEAFGHFLVGGNFAIGIVVFVILVIINFMVITKGAGRIAEVGARFVLDGMPGKQMAIDADLNAGLIGEDEAKKRRSEVTQEADFYGSMDGASKFVRGDAIAGILIMVINVVGGLLVGVLQHGMSMGHAAESYTLLTIGDGLVAQIPALVISTAAGVIVTRVSTDQDVGEQMVNQLFSNPSVMLLSAAVLGLLGLVPGMPNLVFLLFTAGLLGLAWWIRGREQKAPAEPKPVKMAENNTVVEATWNDVQLEDSLGMEVGYRLIPMVDFQQDGELLGRIRSIRKKFAQEMGFLPPVVHIRDNMDLQPARYRILMKGVEIGSGDAYPGRWLAINPGIAAGTLPGEATVDPAFGLNAIWIESALKEQAQIQGYTVVEASTVVATHLNHLISQHAAELFGRQEAQQLLDRVAQEMPKLTEDLVPGVVTLTTLHKVLQNLLDEKVPIRDMRTILETLAEHAPIQSDPHELTAVVRVALGRAITQQWFPGKDEVHVIGLDTPLERLLLQALQGGGGLEPGLADRLLAQTQEALSRQEMLGAPPVLLVNHALRPLLSRFLRRSLPQLVVLSNLELSDNRHIRMTATIGGK</sequence>
<reference evidence="15 16" key="1">
    <citation type="submission" date="2017-08" db="EMBL/GenBank/DDBJ databases">
        <title>Sequencing of Escherichia coli CCPM 6219.</title>
        <authorList>
            <person name="Liu S.-L."/>
            <person name="Zhou Y.-J."/>
            <person name="Zhao M.-F."/>
        </authorList>
    </citation>
    <scope>NUCLEOTIDE SEQUENCE [LARGE SCALE GENOMIC DNA]</scope>
    <source>
        <strain evidence="15 16">CCPM 6219</strain>
    </source>
</reference>
<keyword evidence="9 14" id="KW-1133">Transmembrane helix</keyword>
<dbReference type="PIRSF" id="PIRSF005419">
    <property type="entry name" value="FlhA"/>
    <property type="match status" value="1"/>
</dbReference>
<evidence type="ECO:0000313" key="15">
    <source>
        <dbReference type="EMBL" id="RVE12986.1"/>
    </source>
</evidence>
<evidence type="ECO:0000256" key="8">
    <source>
        <dbReference type="ARBA" id="ARBA00022927"/>
    </source>
</evidence>
<dbReference type="GO" id="GO:0044780">
    <property type="term" value="P:bacterial-type flagellum assembly"/>
    <property type="evidence" value="ECO:0007669"/>
    <property type="project" value="InterPro"/>
</dbReference>
<evidence type="ECO:0000256" key="1">
    <source>
        <dbReference type="ARBA" id="ARBA00004429"/>
    </source>
</evidence>
<dbReference type="EMBL" id="NPIM01000130">
    <property type="protein sequence ID" value="RVE12986.1"/>
    <property type="molecule type" value="Genomic_DNA"/>
</dbReference>
<evidence type="ECO:0000256" key="13">
    <source>
        <dbReference type="ARBA" id="ARBA00071768"/>
    </source>
</evidence>
<dbReference type="OMA" id="RIRDNMQ"/>
<dbReference type="NCBIfam" id="TIGR01398">
    <property type="entry name" value="FlhA"/>
    <property type="match status" value="1"/>
</dbReference>
<dbReference type="PANTHER" id="PTHR30161">
    <property type="entry name" value="FLAGELLAR EXPORT PROTEIN, MEMBRANE FLHA SUBUNIT-RELATED"/>
    <property type="match status" value="1"/>
</dbReference>
<keyword evidence="15" id="KW-0282">Flagellum</keyword>
<feature type="transmembrane region" description="Helical" evidence="14">
    <location>
        <begin position="21"/>
        <end position="40"/>
    </location>
</feature>
<feature type="transmembrane region" description="Helical" evidence="14">
    <location>
        <begin position="251"/>
        <end position="273"/>
    </location>
</feature>
<evidence type="ECO:0000256" key="6">
    <source>
        <dbReference type="ARBA" id="ARBA00022692"/>
    </source>
</evidence>
<comment type="function">
    <text evidence="12 14">Required for formation of the rod structure of the flagellar apparatus. Together with FliI and FliH, may constitute the export apparatus of flagellin.</text>
</comment>
<keyword evidence="3 14" id="KW-0813">Transport</keyword>
<evidence type="ECO:0000256" key="4">
    <source>
        <dbReference type="ARBA" id="ARBA00022475"/>
    </source>
</evidence>
<evidence type="ECO:0000313" key="16">
    <source>
        <dbReference type="Proteomes" id="UP000288459"/>
    </source>
</evidence>
<keyword evidence="7 14" id="KW-1005">Bacterial flagellum biogenesis</keyword>
<evidence type="ECO:0000256" key="5">
    <source>
        <dbReference type="ARBA" id="ARBA00022519"/>
    </source>
</evidence>
<dbReference type="AlphaFoldDB" id="A0A166Y3U4"/>
<keyword evidence="10 14" id="KW-0472">Membrane</keyword>
<evidence type="ECO:0000256" key="3">
    <source>
        <dbReference type="ARBA" id="ARBA00022448"/>
    </source>
</evidence>
<feature type="transmembrane region" description="Helical" evidence="14">
    <location>
        <begin position="209"/>
        <end position="231"/>
    </location>
</feature>
<feature type="transmembrane region" description="Helical" evidence="14">
    <location>
        <begin position="77"/>
        <end position="97"/>
    </location>
</feature>
<gene>
    <name evidence="14 15" type="primary">flhA</name>
    <name evidence="15" type="ORF">CIG67_12295</name>
</gene>
<keyword evidence="15" id="KW-0969">Cilium</keyword>
<name>A0A166Y3U4_ECOLX</name>
<dbReference type="FunFam" id="3.40.50.12790:FF:000001">
    <property type="entry name" value="Flagellar biosynthesis protein FlhA"/>
    <property type="match status" value="1"/>
</dbReference>
<feature type="transmembrane region" description="Helical" evidence="14">
    <location>
        <begin position="46"/>
        <end position="65"/>
    </location>
</feature>
<evidence type="ECO:0000256" key="12">
    <source>
        <dbReference type="ARBA" id="ARBA00059722"/>
    </source>
</evidence>
<dbReference type="InterPro" id="IPR042196">
    <property type="entry name" value="FHIPEP_4"/>
</dbReference>
<feature type="transmembrane region" description="Helical" evidence="14">
    <location>
        <begin position="285"/>
        <end position="305"/>
    </location>
</feature>
<feature type="transmembrane region" description="Helical" evidence="14">
    <location>
        <begin position="117"/>
        <end position="140"/>
    </location>
</feature>
<keyword evidence="5" id="KW-0997">Cell inner membrane</keyword>
<keyword evidence="8 14" id="KW-0653">Protein transport</keyword>
<keyword evidence="11 14" id="KW-1006">Bacterial flagellum protein export</keyword>
<evidence type="ECO:0000256" key="11">
    <source>
        <dbReference type="ARBA" id="ARBA00023225"/>
    </source>
</evidence>
<evidence type="ECO:0000256" key="14">
    <source>
        <dbReference type="RuleBase" id="RU364093"/>
    </source>
</evidence>
<dbReference type="FunFam" id="3.40.30.60:FF:000001">
    <property type="entry name" value="Flagellar biosynthesis protein FlhA"/>
    <property type="match status" value="1"/>
</dbReference>
<keyword evidence="4 14" id="KW-1003">Cell membrane</keyword>
<dbReference type="FunFam" id="1.10.8.540:FF:000001">
    <property type="entry name" value="Flagellar biosynthesis protein FlhA"/>
    <property type="match status" value="1"/>
</dbReference>
<comment type="caution">
    <text evidence="15">The sequence shown here is derived from an EMBL/GenBank/DDBJ whole genome shotgun (WGS) entry which is preliminary data.</text>
</comment>
<keyword evidence="15" id="KW-0966">Cell projection</keyword>
<dbReference type="Gene3D" id="3.40.30.60">
    <property type="entry name" value="FHIPEP family, domain 1"/>
    <property type="match status" value="1"/>
</dbReference>
<dbReference type="InterPro" id="IPR025505">
    <property type="entry name" value="FHIPEP_CS"/>
</dbReference>
<dbReference type="InterPro" id="IPR042194">
    <property type="entry name" value="FHIPEP_1"/>
</dbReference>
<accession>A0A166Y3U4</accession>